<sequence>MTKEKIYKFFHEQLSREDSERVAVYLKENPAVLNEYLNEEEWKMFEGEVSGSDEARFRAWNKISGNLDSSRRSVKKLWRPFLAAASLIVIIFGIWMLLGKEEKTAPSPVAHSSSMEKIIENKNNDTLGFYMPDGSIVYLLPKSSVAYAEPFTERSIRLDGEAVFNVAKDSSRPFVVRSGALSTTVLGTIFTVRTFQMEPVITVHLFEGKILVKENANANEQHMLHPGQTLFYDKVTNAVTVVSPKQKRVVQTRGTLSEDPLPQVKEKHLSENHWYMFGNQPLSEVLNELARLYETEIVYEEEDVKGMTFIAKLDKTDSLERILQSIASLNGLTLTKTGGKYILHKNK</sequence>
<dbReference type="AlphaFoldDB" id="A0AAE3LKJ0"/>
<dbReference type="PIRSF" id="PIRSF018266">
    <property type="entry name" value="FecR"/>
    <property type="match status" value="1"/>
</dbReference>
<keyword evidence="1" id="KW-0812">Transmembrane</keyword>
<name>A0AAE3LKJ0_9BACT</name>
<reference evidence="4" key="1">
    <citation type="submission" date="2022-10" db="EMBL/GenBank/DDBJ databases">
        <authorList>
            <person name="Kim H.S."/>
            <person name="Kim J.-S."/>
            <person name="Suh M.K."/>
            <person name="Eom M.K."/>
            <person name="Lee J.-S."/>
        </authorList>
    </citation>
    <scope>NUCLEOTIDE SEQUENCE</scope>
    <source>
        <strain evidence="4">LIP-5</strain>
    </source>
</reference>
<dbReference type="Gene3D" id="3.55.50.30">
    <property type="match status" value="1"/>
</dbReference>
<evidence type="ECO:0000259" key="3">
    <source>
        <dbReference type="Pfam" id="PF16344"/>
    </source>
</evidence>
<dbReference type="Proteomes" id="UP001209317">
    <property type="component" value="Unassembled WGS sequence"/>
</dbReference>
<dbReference type="Pfam" id="PF16344">
    <property type="entry name" value="FecR_C"/>
    <property type="match status" value="1"/>
</dbReference>
<keyword evidence="1" id="KW-0472">Membrane</keyword>
<evidence type="ECO:0000313" key="4">
    <source>
        <dbReference type="EMBL" id="MCU7694439.1"/>
    </source>
</evidence>
<dbReference type="EMBL" id="JAOTPL010000009">
    <property type="protein sequence ID" value="MCU7694439.1"/>
    <property type="molecule type" value="Genomic_DNA"/>
</dbReference>
<dbReference type="Pfam" id="PF04773">
    <property type="entry name" value="FecR"/>
    <property type="match status" value="1"/>
</dbReference>
<dbReference type="InterPro" id="IPR012373">
    <property type="entry name" value="Ferrdict_sens_TM"/>
</dbReference>
<gene>
    <name evidence="4" type="ORF">OD355_07910</name>
</gene>
<dbReference type="Gene3D" id="2.60.120.1440">
    <property type="match status" value="1"/>
</dbReference>
<feature type="domain" description="Protein FecR C-terminal" evidence="3">
    <location>
        <begin position="275"/>
        <end position="342"/>
    </location>
</feature>
<dbReference type="GO" id="GO:0016989">
    <property type="term" value="F:sigma factor antagonist activity"/>
    <property type="evidence" value="ECO:0007669"/>
    <property type="project" value="TreeGrafter"/>
</dbReference>
<protein>
    <submittedName>
        <fullName evidence="4">DUF4974 domain-containing protein</fullName>
    </submittedName>
</protein>
<feature type="transmembrane region" description="Helical" evidence="1">
    <location>
        <begin position="77"/>
        <end position="98"/>
    </location>
</feature>
<keyword evidence="5" id="KW-1185">Reference proteome</keyword>
<accession>A0AAE3LKJ0</accession>
<dbReference type="PANTHER" id="PTHR30273:SF2">
    <property type="entry name" value="PROTEIN FECR"/>
    <property type="match status" value="1"/>
</dbReference>
<evidence type="ECO:0000259" key="2">
    <source>
        <dbReference type="Pfam" id="PF04773"/>
    </source>
</evidence>
<evidence type="ECO:0000256" key="1">
    <source>
        <dbReference type="SAM" id="Phobius"/>
    </source>
</evidence>
<proteinExistence type="predicted"/>
<organism evidence="4 5">
    <name type="scientific">Haoranjiania flava</name>
    <dbReference type="NCBI Taxonomy" id="1856322"/>
    <lineage>
        <taxon>Bacteria</taxon>
        <taxon>Pseudomonadati</taxon>
        <taxon>Bacteroidota</taxon>
        <taxon>Chitinophagia</taxon>
        <taxon>Chitinophagales</taxon>
        <taxon>Chitinophagaceae</taxon>
        <taxon>Haoranjiania</taxon>
    </lineage>
</organism>
<evidence type="ECO:0000313" key="5">
    <source>
        <dbReference type="Proteomes" id="UP001209317"/>
    </source>
</evidence>
<dbReference type="PANTHER" id="PTHR30273">
    <property type="entry name" value="PERIPLASMIC SIGNAL SENSOR AND SIGMA FACTOR ACTIVATOR FECR-RELATED"/>
    <property type="match status" value="1"/>
</dbReference>
<feature type="domain" description="FecR protein" evidence="2">
    <location>
        <begin position="127"/>
        <end position="210"/>
    </location>
</feature>
<keyword evidence="1" id="KW-1133">Transmembrane helix</keyword>
<dbReference type="RefSeq" id="WP_263037925.1">
    <property type="nucleotide sequence ID" value="NZ_JAOTPL010000009.1"/>
</dbReference>
<dbReference type="InterPro" id="IPR006860">
    <property type="entry name" value="FecR"/>
</dbReference>
<dbReference type="InterPro" id="IPR032508">
    <property type="entry name" value="FecR_C"/>
</dbReference>
<comment type="caution">
    <text evidence="4">The sequence shown here is derived from an EMBL/GenBank/DDBJ whole genome shotgun (WGS) entry which is preliminary data.</text>
</comment>